<feature type="domain" description="Core-binding (CB)" evidence="6">
    <location>
        <begin position="70"/>
        <end position="152"/>
    </location>
</feature>
<dbReference type="PROSITE" id="PS51898">
    <property type="entry name" value="TYR_RECOMBINASE"/>
    <property type="match status" value="1"/>
</dbReference>
<keyword evidence="1" id="KW-0229">DNA integration</keyword>
<dbReference type="AlphaFoldDB" id="A0A1J0EG86"/>
<dbReference type="GO" id="GO:0015074">
    <property type="term" value="P:DNA integration"/>
    <property type="evidence" value="ECO:0007669"/>
    <property type="project" value="UniProtKB-KW"/>
</dbReference>
<protein>
    <submittedName>
        <fullName evidence="7">Site-specific integrase</fullName>
    </submittedName>
</protein>
<gene>
    <name evidence="7" type="ORF">BLL42_05140</name>
</gene>
<dbReference type="Proteomes" id="UP000182567">
    <property type="component" value="Chromosome"/>
</dbReference>
<sequence>MADGVEARGNSVRVYFRFNGELCRELVPGGNTSANREHAKRLVTVIEYEIQAGTFDYRRHFPESTKLAENSFGHYLDLWLTIKGNSVAATSFRGYKNKAEVHVRPRWGDIQIDQIDHLDLQEWIQGPLSKRLKNKTIRDIISNVRQVFRLYRTRKKVAHDPTEGLFVRLPDPEAPDPFTRAEIKQILETHTSRTQELLMVQFMIWAGPRVSETIALAWEDVDLKQGTVTFRRSKVRGAYRVTKTRRSTRKVRLLEPAWDALRKLDAINQLKTVDTVDVVERDNKTVRKHKLHFVFLNTKSGLPHVSDFVVRDRFFKAHLKAAGVRYRGPGQCRHTYASQLLTTGVASVDWIAEQMGHTSANMIRQHYGMWINEDGPDVIGMLQHALSIQPPDGDKAP</sequence>
<dbReference type="Gene3D" id="1.10.443.10">
    <property type="entry name" value="Intergrase catalytic core"/>
    <property type="match status" value="1"/>
</dbReference>
<dbReference type="PANTHER" id="PTHR30349">
    <property type="entry name" value="PHAGE INTEGRASE-RELATED"/>
    <property type="match status" value="1"/>
</dbReference>
<dbReference type="EMBL" id="CP017886">
    <property type="protein sequence ID" value="APC15133.1"/>
    <property type="molecule type" value="Genomic_DNA"/>
</dbReference>
<keyword evidence="3" id="KW-0233">DNA recombination</keyword>
<dbReference type="InterPro" id="IPR010998">
    <property type="entry name" value="Integrase_recombinase_N"/>
</dbReference>
<reference evidence="8" key="1">
    <citation type="submission" date="2016-10" db="EMBL/GenBank/DDBJ databases">
        <title>Pseudomonas frederiksbergensis ERGS4:02 complete genome.</title>
        <authorList>
            <person name="Kumar R."/>
            <person name="Acharya V."/>
            <person name="Singh D."/>
        </authorList>
    </citation>
    <scope>NUCLEOTIDE SEQUENCE [LARGE SCALE GENOMIC DNA]</scope>
    <source>
        <strain evidence="8">ERGS4:02</strain>
    </source>
</reference>
<evidence type="ECO:0000256" key="2">
    <source>
        <dbReference type="ARBA" id="ARBA00023125"/>
    </source>
</evidence>
<dbReference type="InterPro" id="IPR044068">
    <property type="entry name" value="CB"/>
</dbReference>
<evidence type="ECO:0000259" key="6">
    <source>
        <dbReference type="PROSITE" id="PS51900"/>
    </source>
</evidence>
<evidence type="ECO:0000256" key="4">
    <source>
        <dbReference type="PROSITE-ProRule" id="PRU01248"/>
    </source>
</evidence>
<dbReference type="SUPFAM" id="SSF56349">
    <property type="entry name" value="DNA breaking-rejoining enzymes"/>
    <property type="match status" value="1"/>
</dbReference>
<organism evidence="7 8">
    <name type="scientific">Pseudomonas frederiksbergensis</name>
    <dbReference type="NCBI Taxonomy" id="104087"/>
    <lineage>
        <taxon>Bacteria</taxon>
        <taxon>Pseudomonadati</taxon>
        <taxon>Pseudomonadota</taxon>
        <taxon>Gammaproteobacteria</taxon>
        <taxon>Pseudomonadales</taxon>
        <taxon>Pseudomonadaceae</taxon>
        <taxon>Pseudomonas</taxon>
    </lineage>
</organism>
<evidence type="ECO:0000259" key="5">
    <source>
        <dbReference type="PROSITE" id="PS51898"/>
    </source>
</evidence>
<accession>A0A1J0EG86</accession>
<evidence type="ECO:0000256" key="1">
    <source>
        <dbReference type="ARBA" id="ARBA00022908"/>
    </source>
</evidence>
<keyword evidence="2 4" id="KW-0238">DNA-binding</keyword>
<dbReference type="InterPro" id="IPR002104">
    <property type="entry name" value="Integrase_catalytic"/>
</dbReference>
<dbReference type="RefSeq" id="WP_071551098.1">
    <property type="nucleotide sequence ID" value="NZ_CP017886.1"/>
</dbReference>
<dbReference type="Pfam" id="PF14659">
    <property type="entry name" value="Phage_int_SAM_3"/>
    <property type="match status" value="1"/>
</dbReference>
<dbReference type="Pfam" id="PF00589">
    <property type="entry name" value="Phage_integrase"/>
    <property type="match status" value="1"/>
</dbReference>
<dbReference type="GO" id="GO:0006310">
    <property type="term" value="P:DNA recombination"/>
    <property type="evidence" value="ECO:0007669"/>
    <property type="project" value="UniProtKB-KW"/>
</dbReference>
<evidence type="ECO:0000313" key="8">
    <source>
        <dbReference type="Proteomes" id="UP000182567"/>
    </source>
</evidence>
<dbReference type="Gene3D" id="1.10.150.130">
    <property type="match status" value="1"/>
</dbReference>
<name>A0A1J0EG86_9PSED</name>
<evidence type="ECO:0000256" key="3">
    <source>
        <dbReference type="ARBA" id="ARBA00023172"/>
    </source>
</evidence>
<dbReference type="Pfam" id="PF12167">
    <property type="entry name" value="Arm-DNA-bind_2"/>
    <property type="match status" value="1"/>
</dbReference>
<feature type="domain" description="Tyr recombinase" evidence="5">
    <location>
        <begin position="173"/>
        <end position="380"/>
    </location>
</feature>
<dbReference type="GO" id="GO:0003677">
    <property type="term" value="F:DNA binding"/>
    <property type="evidence" value="ECO:0007669"/>
    <property type="project" value="UniProtKB-UniRule"/>
</dbReference>
<dbReference type="InterPro" id="IPR022000">
    <property type="entry name" value="Min27-like_integrase_DNA_bind"/>
</dbReference>
<dbReference type="InterPro" id="IPR013762">
    <property type="entry name" value="Integrase-like_cat_sf"/>
</dbReference>
<dbReference type="CDD" id="cd01189">
    <property type="entry name" value="INT_ICEBs1_C_like"/>
    <property type="match status" value="1"/>
</dbReference>
<dbReference type="InterPro" id="IPR004107">
    <property type="entry name" value="Integrase_SAM-like_N"/>
</dbReference>
<dbReference type="OrthoDB" id="5391994at2"/>
<evidence type="ECO:0000313" key="7">
    <source>
        <dbReference type="EMBL" id="APC15133.1"/>
    </source>
</evidence>
<dbReference type="PANTHER" id="PTHR30349:SF36">
    <property type="entry name" value="PROPHAGE INTEGRASE INTR-RELATED"/>
    <property type="match status" value="1"/>
</dbReference>
<dbReference type="InterPro" id="IPR011010">
    <property type="entry name" value="DNA_brk_join_enz"/>
</dbReference>
<proteinExistence type="predicted"/>
<dbReference type="GeneID" id="46907598"/>
<dbReference type="PROSITE" id="PS51900">
    <property type="entry name" value="CB"/>
    <property type="match status" value="1"/>
</dbReference>
<dbReference type="InterPro" id="IPR050090">
    <property type="entry name" value="Tyrosine_recombinase_XerCD"/>
</dbReference>